<keyword evidence="3" id="KW-1185">Reference proteome</keyword>
<sequence>MKVAWRSVLKDYYHRRGFKSVDKKTIEAGCFSRANATGGFSGAGIYPLNKEKILENAIESTVFDEAPQGDSNPVTDKPTSTPSCRLNTVSDTNTNTPVSSTICRQQKPITSGKTTKTKKVSSP</sequence>
<reference evidence="2 3" key="1">
    <citation type="journal article" date="2024" name="BMC Genomics">
        <title>De novo assembly and annotation of Popillia japonica's genome with initial clues to its potential as an invasive pest.</title>
        <authorList>
            <person name="Cucini C."/>
            <person name="Boschi S."/>
            <person name="Funari R."/>
            <person name="Cardaioli E."/>
            <person name="Iannotti N."/>
            <person name="Marturano G."/>
            <person name="Paoli F."/>
            <person name="Bruttini M."/>
            <person name="Carapelli A."/>
            <person name="Frati F."/>
            <person name="Nardi F."/>
        </authorList>
    </citation>
    <scope>NUCLEOTIDE SEQUENCE [LARGE SCALE GENOMIC DNA]</scope>
    <source>
        <strain evidence="2">DMR45628</strain>
    </source>
</reference>
<evidence type="ECO:0000313" key="2">
    <source>
        <dbReference type="EMBL" id="KAK9743566.1"/>
    </source>
</evidence>
<dbReference type="AlphaFoldDB" id="A0AAW1MBN6"/>
<dbReference type="Proteomes" id="UP001458880">
    <property type="component" value="Unassembled WGS sequence"/>
</dbReference>
<feature type="region of interest" description="Disordered" evidence="1">
    <location>
        <begin position="63"/>
        <end position="123"/>
    </location>
</feature>
<gene>
    <name evidence="2" type="ORF">QE152_g8563</name>
</gene>
<proteinExistence type="predicted"/>
<protein>
    <submittedName>
        <fullName evidence="2">Uncharacterized protein</fullName>
    </submittedName>
</protein>
<name>A0AAW1MBN6_POPJA</name>
<comment type="caution">
    <text evidence="2">The sequence shown here is derived from an EMBL/GenBank/DDBJ whole genome shotgun (WGS) entry which is preliminary data.</text>
</comment>
<accession>A0AAW1MBN6</accession>
<evidence type="ECO:0000313" key="3">
    <source>
        <dbReference type="Proteomes" id="UP001458880"/>
    </source>
</evidence>
<evidence type="ECO:0000256" key="1">
    <source>
        <dbReference type="SAM" id="MobiDB-lite"/>
    </source>
</evidence>
<dbReference type="EMBL" id="JASPKY010000068">
    <property type="protein sequence ID" value="KAK9743566.1"/>
    <property type="molecule type" value="Genomic_DNA"/>
</dbReference>
<organism evidence="2 3">
    <name type="scientific">Popillia japonica</name>
    <name type="common">Japanese beetle</name>
    <dbReference type="NCBI Taxonomy" id="7064"/>
    <lineage>
        <taxon>Eukaryota</taxon>
        <taxon>Metazoa</taxon>
        <taxon>Ecdysozoa</taxon>
        <taxon>Arthropoda</taxon>
        <taxon>Hexapoda</taxon>
        <taxon>Insecta</taxon>
        <taxon>Pterygota</taxon>
        <taxon>Neoptera</taxon>
        <taxon>Endopterygota</taxon>
        <taxon>Coleoptera</taxon>
        <taxon>Polyphaga</taxon>
        <taxon>Scarabaeiformia</taxon>
        <taxon>Scarabaeidae</taxon>
        <taxon>Rutelinae</taxon>
        <taxon>Popillia</taxon>
    </lineage>
</organism>
<feature type="compositionally biased region" description="Polar residues" evidence="1">
    <location>
        <begin position="69"/>
        <end position="109"/>
    </location>
</feature>